<proteinExistence type="predicted"/>
<protein>
    <submittedName>
        <fullName evidence="2">Uncharacterized protein</fullName>
    </submittedName>
</protein>
<dbReference type="AlphaFoldDB" id="A0A382XLR0"/>
<feature type="non-terminal residue" evidence="2">
    <location>
        <position position="1"/>
    </location>
</feature>
<evidence type="ECO:0000256" key="1">
    <source>
        <dbReference type="SAM" id="MobiDB-lite"/>
    </source>
</evidence>
<organism evidence="2">
    <name type="scientific">marine metagenome</name>
    <dbReference type="NCBI Taxonomy" id="408172"/>
    <lineage>
        <taxon>unclassified sequences</taxon>
        <taxon>metagenomes</taxon>
        <taxon>ecological metagenomes</taxon>
    </lineage>
</organism>
<accession>A0A382XLR0</accession>
<feature type="region of interest" description="Disordered" evidence="1">
    <location>
        <begin position="1"/>
        <end position="25"/>
    </location>
</feature>
<name>A0A382XLR0_9ZZZZ</name>
<dbReference type="EMBL" id="UINC01168649">
    <property type="protein sequence ID" value="SVD71784.1"/>
    <property type="molecule type" value="Genomic_DNA"/>
</dbReference>
<gene>
    <name evidence="2" type="ORF">METZ01_LOCUS424638</name>
</gene>
<evidence type="ECO:0000313" key="2">
    <source>
        <dbReference type="EMBL" id="SVD71784.1"/>
    </source>
</evidence>
<sequence length="46" mass="5167">VCEPFYAQGKGRPGIPPGTTHRRNRNAKDVPHFLRSDKPLQVNVLV</sequence>
<reference evidence="2" key="1">
    <citation type="submission" date="2018-05" db="EMBL/GenBank/DDBJ databases">
        <authorList>
            <person name="Lanie J.A."/>
            <person name="Ng W.-L."/>
            <person name="Kazmierczak K.M."/>
            <person name="Andrzejewski T.M."/>
            <person name="Davidsen T.M."/>
            <person name="Wayne K.J."/>
            <person name="Tettelin H."/>
            <person name="Glass J.I."/>
            <person name="Rusch D."/>
            <person name="Podicherti R."/>
            <person name="Tsui H.-C.T."/>
            <person name="Winkler M.E."/>
        </authorList>
    </citation>
    <scope>NUCLEOTIDE SEQUENCE</scope>
</reference>